<evidence type="ECO:0000256" key="1">
    <source>
        <dbReference type="SAM" id="SignalP"/>
    </source>
</evidence>
<evidence type="ECO:0000313" key="2">
    <source>
        <dbReference type="EMBL" id="MCR8827634.1"/>
    </source>
</evidence>
<feature type="signal peptide" evidence="1">
    <location>
        <begin position="1"/>
        <end position="22"/>
    </location>
</feature>
<keyword evidence="3" id="KW-1185">Reference proteome</keyword>
<proteinExistence type="predicted"/>
<accession>A0ABT1Z3A8</accession>
<keyword evidence="1" id="KW-0732">Signal</keyword>
<reference evidence="2" key="1">
    <citation type="submission" date="2022-07" db="EMBL/GenBank/DDBJ databases">
        <title>Pseudosulfitobacter sp. strain AP-MA-4, whole genome sequence.</title>
        <authorList>
            <person name="Jiang Y."/>
        </authorList>
    </citation>
    <scope>NUCLEOTIDE SEQUENCE</scope>
    <source>
        <strain evidence="2">AP-MA-4</strain>
    </source>
</reference>
<name>A0ABT1Z3A8_9RHOB</name>
<dbReference type="RefSeq" id="WP_258295406.1">
    <property type="nucleotide sequence ID" value="NZ_JANKJG010000011.1"/>
</dbReference>
<sequence length="134" mass="15428">MKQVMYLSIVVSLLLVSTPVQSEPVDLTGLSCTRHTQFGINTWEFYGSVAERIYPDGQGRPQRFIRIGEGAYEKYSRIDGEWDAIYYFFDVGDGIQVRIFSRPGLIVREDNPKASWERGIFPFAADCRPLWETH</sequence>
<dbReference type="Proteomes" id="UP001165396">
    <property type="component" value="Unassembled WGS sequence"/>
</dbReference>
<gene>
    <name evidence="2" type="ORF">NTA49_13910</name>
</gene>
<organism evidence="2 3">
    <name type="scientific">Pseudosulfitobacter koreensis</name>
    <dbReference type="NCBI Taxonomy" id="2968472"/>
    <lineage>
        <taxon>Bacteria</taxon>
        <taxon>Pseudomonadati</taxon>
        <taxon>Pseudomonadota</taxon>
        <taxon>Alphaproteobacteria</taxon>
        <taxon>Rhodobacterales</taxon>
        <taxon>Roseobacteraceae</taxon>
        <taxon>Pseudosulfitobacter</taxon>
    </lineage>
</organism>
<feature type="chain" id="PRO_5047332784" description="Secreted protein" evidence="1">
    <location>
        <begin position="23"/>
        <end position="134"/>
    </location>
</feature>
<comment type="caution">
    <text evidence="2">The sequence shown here is derived from an EMBL/GenBank/DDBJ whole genome shotgun (WGS) entry which is preliminary data.</text>
</comment>
<evidence type="ECO:0008006" key="4">
    <source>
        <dbReference type="Google" id="ProtNLM"/>
    </source>
</evidence>
<evidence type="ECO:0000313" key="3">
    <source>
        <dbReference type="Proteomes" id="UP001165396"/>
    </source>
</evidence>
<protein>
    <recommendedName>
        <fullName evidence="4">Secreted protein</fullName>
    </recommendedName>
</protein>
<dbReference type="EMBL" id="JANKJG010000011">
    <property type="protein sequence ID" value="MCR8827634.1"/>
    <property type="molecule type" value="Genomic_DNA"/>
</dbReference>